<organism evidence="3 4">
    <name type="scientific">Agrilus planipennis</name>
    <name type="common">Emerald ash borer</name>
    <name type="synonym">Agrilus marcopoli</name>
    <dbReference type="NCBI Taxonomy" id="224129"/>
    <lineage>
        <taxon>Eukaryota</taxon>
        <taxon>Metazoa</taxon>
        <taxon>Ecdysozoa</taxon>
        <taxon>Arthropoda</taxon>
        <taxon>Hexapoda</taxon>
        <taxon>Insecta</taxon>
        <taxon>Pterygota</taxon>
        <taxon>Neoptera</taxon>
        <taxon>Endopterygota</taxon>
        <taxon>Coleoptera</taxon>
        <taxon>Polyphaga</taxon>
        <taxon>Elateriformia</taxon>
        <taxon>Buprestoidea</taxon>
        <taxon>Buprestidae</taxon>
        <taxon>Agrilinae</taxon>
        <taxon>Agrilus</taxon>
    </lineage>
</organism>
<feature type="compositionally biased region" description="Basic and acidic residues" evidence="2">
    <location>
        <begin position="135"/>
        <end position="144"/>
    </location>
</feature>
<dbReference type="Proteomes" id="UP000192223">
    <property type="component" value="Unplaced"/>
</dbReference>
<dbReference type="InParanoid" id="A0A7F5R5L7"/>
<accession>A0A7F5R5L7</accession>
<proteinExistence type="predicted"/>
<evidence type="ECO:0000256" key="1">
    <source>
        <dbReference type="SAM" id="Coils"/>
    </source>
</evidence>
<evidence type="ECO:0000256" key="2">
    <source>
        <dbReference type="SAM" id="MobiDB-lite"/>
    </source>
</evidence>
<feature type="coiled-coil region" evidence="1">
    <location>
        <begin position="255"/>
        <end position="329"/>
    </location>
</feature>
<keyword evidence="1" id="KW-0175">Coiled coil</keyword>
<evidence type="ECO:0000313" key="3">
    <source>
        <dbReference type="Proteomes" id="UP000192223"/>
    </source>
</evidence>
<reference evidence="4" key="1">
    <citation type="submission" date="2025-08" db="UniProtKB">
        <authorList>
            <consortium name="RefSeq"/>
        </authorList>
    </citation>
    <scope>IDENTIFICATION</scope>
    <source>
        <tissue evidence="4">Entire body</tissue>
    </source>
</reference>
<feature type="coiled-coil region" evidence="1">
    <location>
        <begin position="164"/>
        <end position="198"/>
    </location>
</feature>
<evidence type="ECO:0000313" key="4">
    <source>
        <dbReference type="RefSeq" id="XP_025831397.1"/>
    </source>
</evidence>
<sequence>MFLSDTMSFEINSSSSVSHKSIHRGDKSKNMVLNRSNIVNQSKSKNFSRHNNCNKQNYIPNFNIPGSCSYSVPFSCLQEGPMSLPPYPLIQPMSSSYIQRKNKMNSYNYPNLNNMLQNEPNEYMSLPVVNGDENENSRDRRRFSDPGLPCDSDSSSHSCEKRIVKDLMQEIDFLKDSNQKLAGEINELRMEVNILKQQQNMKYNDREYEPGMLAEVIKEIRDAARVREDALLSKIKHMIEEKQFSMTQFHMATEKNRHNERLTKLEEQMKNLSTSSITRDDLSLTEEGISSAKQVLELEREALTLRRELQETRAKKEESDQKLFQLDKKLTTLMHQKESSPSIISDDTKGSSCTDLISIASSQCNPQRVTLSGPVTEL</sequence>
<dbReference type="GeneID" id="108740959"/>
<dbReference type="RefSeq" id="XP_025831397.1">
    <property type="nucleotide sequence ID" value="XM_025975612.1"/>
</dbReference>
<protein>
    <submittedName>
        <fullName evidence="4">Uncharacterized protein LOC108740959 isoform X1</fullName>
    </submittedName>
</protein>
<keyword evidence="3" id="KW-1185">Reference proteome</keyword>
<dbReference type="OrthoDB" id="6621649at2759"/>
<dbReference type="AlphaFoldDB" id="A0A7F5R5L7"/>
<name>A0A7F5R5L7_AGRPL</name>
<gene>
    <name evidence="4" type="primary">LOC108740959</name>
</gene>
<feature type="region of interest" description="Disordered" evidence="2">
    <location>
        <begin position="131"/>
        <end position="155"/>
    </location>
</feature>